<evidence type="ECO:0000256" key="1">
    <source>
        <dbReference type="ARBA" id="ARBA00008601"/>
    </source>
</evidence>
<evidence type="ECO:0000256" key="4">
    <source>
        <dbReference type="ARBA" id="ARBA00022801"/>
    </source>
</evidence>
<comment type="similarity">
    <text evidence="1">Belongs to the protein-tyrosine phosphatase family. Non-receptor class dual specificity subfamily.</text>
</comment>
<dbReference type="PROSITE" id="PS50054">
    <property type="entry name" value="TYR_PHOSPHATASE_DUAL"/>
    <property type="match status" value="1"/>
</dbReference>
<organism evidence="10 11">
    <name type="scientific">Batrachochytrium salamandrivorans</name>
    <dbReference type="NCBI Taxonomy" id="1357716"/>
    <lineage>
        <taxon>Eukaryota</taxon>
        <taxon>Fungi</taxon>
        <taxon>Fungi incertae sedis</taxon>
        <taxon>Chytridiomycota</taxon>
        <taxon>Chytridiomycota incertae sedis</taxon>
        <taxon>Chytridiomycetes</taxon>
        <taxon>Rhizophydiales</taxon>
        <taxon>Rhizophydiales incertae sedis</taxon>
        <taxon>Batrachochytrium</taxon>
    </lineage>
</organism>
<dbReference type="InterPro" id="IPR000340">
    <property type="entry name" value="Dual-sp_phosphatase_cat-dom"/>
</dbReference>
<dbReference type="PROSITE" id="PS50056">
    <property type="entry name" value="TYR_PHOSPHATASE_2"/>
    <property type="match status" value="1"/>
</dbReference>
<keyword evidence="4" id="KW-0378">Hydrolase</keyword>
<comment type="similarity">
    <text evidence="2">Belongs to the protein-tyrosine phosphatase family. Non-receptor class subfamily.</text>
</comment>
<dbReference type="InterPro" id="IPR016130">
    <property type="entry name" value="Tyr_Pase_AS"/>
</dbReference>
<dbReference type="InterPro" id="IPR020422">
    <property type="entry name" value="TYR_PHOSPHATASE_DUAL_dom"/>
</dbReference>
<evidence type="ECO:0000313" key="11">
    <source>
        <dbReference type="Proteomes" id="UP001648503"/>
    </source>
</evidence>
<dbReference type="InterPro" id="IPR000387">
    <property type="entry name" value="Tyr_Pase_dom"/>
</dbReference>
<sequence length="213" mass="24651">MAYFVPALPTGMAASVFSDQHESNSWHYEMRREMQEIVPHVWLGPYVCARDKMLLQTKGITHILCVRDVSEERMVRMRFPDDFHYCCIQASDSPLQTLIPLFPEASEFIQTAVAKGGSVLVHCNGGISRSPAFVVAYLMEMHQQDFFTAFQMVQNQRFCMNPIEPFKFQLKEYEPLLKARRTVAVPDFSRELNQTRASARRPYEEDTDDIVMQ</sequence>
<proteinExistence type="inferred from homology"/>
<comment type="catalytic activity">
    <reaction evidence="7">
        <text>O-phospho-L-threonyl-[protein] + H2O = L-threonyl-[protein] + phosphate</text>
        <dbReference type="Rhea" id="RHEA:47004"/>
        <dbReference type="Rhea" id="RHEA-COMP:11060"/>
        <dbReference type="Rhea" id="RHEA-COMP:11605"/>
        <dbReference type="ChEBI" id="CHEBI:15377"/>
        <dbReference type="ChEBI" id="CHEBI:30013"/>
        <dbReference type="ChEBI" id="CHEBI:43474"/>
        <dbReference type="ChEBI" id="CHEBI:61977"/>
        <dbReference type="EC" id="3.1.3.16"/>
    </reaction>
</comment>
<reference evidence="10 11" key="1">
    <citation type="submission" date="2021-02" db="EMBL/GenBank/DDBJ databases">
        <title>Variation within the Batrachochytrium salamandrivorans European outbreak.</title>
        <authorList>
            <person name="Kelly M."/>
            <person name="Pasmans F."/>
            <person name="Shea T.P."/>
            <person name="Munoz J.F."/>
            <person name="Carranza S."/>
            <person name="Cuomo C.A."/>
            <person name="Martel A."/>
        </authorList>
    </citation>
    <scope>NUCLEOTIDE SEQUENCE [LARGE SCALE GENOMIC DNA]</scope>
    <source>
        <strain evidence="10 11">AMFP18/2</strain>
    </source>
</reference>
<feature type="domain" description="Tyrosine-protein phosphatase" evidence="8">
    <location>
        <begin position="33"/>
        <end position="179"/>
    </location>
</feature>
<keyword evidence="5" id="KW-0904">Protein phosphatase</keyword>
<dbReference type="PANTHER" id="PTHR46588">
    <property type="entry name" value="SERINE/THREONINE/TYROSINE-INTERACTING PROTEIN"/>
    <property type="match status" value="1"/>
</dbReference>
<evidence type="ECO:0000256" key="6">
    <source>
        <dbReference type="ARBA" id="ARBA00047761"/>
    </source>
</evidence>
<evidence type="ECO:0000256" key="7">
    <source>
        <dbReference type="ARBA" id="ARBA00048336"/>
    </source>
</evidence>
<dbReference type="InterPro" id="IPR020405">
    <property type="entry name" value="Atypical_DUSP_subfamA"/>
</dbReference>
<dbReference type="PANTHER" id="PTHR46588:SF1">
    <property type="entry name" value="SERINE_THREONINE_TYROSINE-INTERACTING PROTEIN"/>
    <property type="match status" value="1"/>
</dbReference>
<dbReference type="Proteomes" id="UP001648503">
    <property type="component" value="Unassembled WGS sequence"/>
</dbReference>
<comment type="caution">
    <text evidence="10">The sequence shown here is derived from an EMBL/GenBank/DDBJ whole genome shotgun (WGS) entry which is preliminary data.</text>
</comment>
<gene>
    <name evidence="10" type="ORF">BASA50_005906</name>
</gene>
<dbReference type="SMART" id="SM00195">
    <property type="entry name" value="DSPc"/>
    <property type="match status" value="1"/>
</dbReference>
<dbReference type="Gene3D" id="3.90.190.10">
    <property type="entry name" value="Protein tyrosine phosphatase superfamily"/>
    <property type="match status" value="1"/>
</dbReference>
<dbReference type="SUPFAM" id="SSF52799">
    <property type="entry name" value="(Phosphotyrosine protein) phosphatases II"/>
    <property type="match status" value="1"/>
</dbReference>
<dbReference type="Pfam" id="PF00782">
    <property type="entry name" value="DSPc"/>
    <property type="match status" value="1"/>
</dbReference>
<accession>A0ABQ8FBI9</accession>
<comment type="catalytic activity">
    <reaction evidence="6">
        <text>O-phospho-L-seryl-[protein] + H2O = L-seryl-[protein] + phosphate</text>
        <dbReference type="Rhea" id="RHEA:20629"/>
        <dbReference type="Rhea" id="RHEA-COMP:9863"/>
        <dbReference type="Rhea" id="RHEA-COMP:11604"/>
        <dbReference type="ChEBI" id="CHEBI:15377"/>
        <dbReference type="ChEBI" id="CHEBI:29999"/>
        <dbReference type="ChEBI" id="CHEBI:43474"/>
        <dbReference type="ChEBI" id="CHEBI:83421"/>
        <dbReference type="EC" id="3.1.3.16"/>
    </reaction>
</comment>
<keyword evidence="11" id="KW-1185">Reference proteome</keyword>
<name>A0ABQ8FBI9_9FUNG</name>
<evidence type="ECO:0000313" key="10">
    <source>
        <dbReference type="EMBL" id="KAH6595388.1"/>
    </source>
</evidence>
<evidence type="ECO:0000256" key="5">
    <source>
        <dbReference type="ARBA" id="ARBA00022912"/>
    </source>
</evidence>
<protein>
    <recommendedName>
        <fullName evidence="3">protein-serine/threonine phosphatase</fullName>
        <ecNumber evidence="3">3.1.3.16</ecNumber>
    </recommendedName>
</protein>
<dbReference type="EC" id="3.1.3.16" evidence="3"/>
<evidence type="ECO:0000256" key="2">
    <source>
        <dbReference type="ARBA" id="ARBA00009649"/>
    </source>
</evidence>
<evidence type="ECO:0000259" key="8">
    <source>
        <dbReference type="PROSITE" id="PS50054"/>
    </source>
</evidence>
<dbReference type="EMBL" id="JAFCIX010000310">
    <property type="protein sequence ID" value="KAH6595388.1"/>
    <property type="molecule type" value="Genomic_DNA"/>
</dbReference>
<evidence type="ECO:0000259" key="9">
    <source>
        <dbReference type="PROSITE" id="PS50056"/>
    </source>
</evidence>
<dbReference type="InterPro" id="IPR029021">
    <property type="entry name" value="Prot-tyrosine_phosphatase-like"/>
</dbReference>
<dbReference type="InterPro" id="IPR052449">
    <property type="entry name" value="STYX-Interacting_Phosphatase"/>
</dbReference>
<feature type="domain" description="Tyrosine specific protein phosphatases" evidence="9">
    <location>
        <begin position="100"/>
        <end position="157"/>
    </location>
</feature>
<evidence type="ECO:0000256" key="3">
    <source>
        <dbReference type="ARBA" id="ARBA00013081"/>
    </source>
</evidence>
<dbReference type="PROSITE" id="PS00383">
    <property type="entry name" value="TYR_PHOSPHATASE_1"/>
    <property type="match status" value="1"/>
</dbReference>
<dbReference type="PRINTS" id="PR01909">
    <property type="entry name" value="ADSPHPHTASEA"/>
</dbReference>